<protein>
    <submittedName>
        <fullName evidence="2">Uncharacterized protein</fullName>
    </submittedName>
</protein>
<dbReference type="EMBL" id="BASM01000009">
    <property type="protein sequence ID" value="GAD25637.1"/>
    <property type="molecule type" value="Genomic_DNA"/>
</dbReference>
<name>A0ABQ0ITW8_GLUTH</name>
<evidence type="ECO:0000256" key="1">
    <source>
        <dbReference type="SAM" id="MobiDB-lite"/>
    </source>
</evidence>
<dbReference type="Proteomes" id="UP000018209">
    <property type="component" value="Unassembled WGS sequence"/>
</dbReference>
<feature type="compositionally biased region" description="Pro residues" evidence="1">
    <location>
        <begin position="7"/>
        <end position="17"/>
    </location>
</feature>
<comment type="caution">
    <text evidence="2">The sequence shown here is derived from an EMBL/GenBank/DDBJ whole genome shotgun (WGS) entry which is preliminary data.</text>
</comment>
<proteinExistence type="predicted"/>
<evidence type="ECO:0000313" key="2">
    <source>
        <dbReference type="EMBL" id="GAD25637.1"/>
    </source>
</evidence>
<reference evidence="2 3" key="1">
    <citation type="submission" date="2013-08" db="EMBL/GenBank/DDBJ databases">
        <title>Gluconobacter thailandicus NBRC 3257 whole genome sequence.</title>
        <authorList>
            <person name="Matsutani M."/>
            <person name="Yakushi T."/>
            <person name="Matsushita K."/>
        </authorList>
    </citation>
    <scope>NUCLEOTIDE SEQUENCE [LARGE SCALE GENOMIC DNA]</scope>
    <source>
        <strain evidence="2 3">NBRC 3257</strain>
    </source>
</reference>
<sequence>MIFSCPDAPPPVPPPRPAMRTKVHNAPAMPTAPHAQENLRQVIGYMVIMQWKLH</sequence>
<feature type="region of interest" description="Disordered" evidence="1">
    <location>
        <begin position="1"/>
        <end position="22"/>
    </location>
</feature>
<evidence type="ECO:0000313" key="3">
    <source>
        <dbReference type="Proteomes" id="UP000018209"/>
    </source>
</evidence>
<gene>
    <name evidence="2" type="ORF">NBRC3257_0636</name>
</gene>
<keyword evidence="3" id="KW-1185">Reference proteome</keyword>
<organism evidence="2 3">
    <name type="scientific">Gluconobacter thailandicus NBRC 3257</name>
    <dbReference type="NCBI Taxonomy" id="1381097"/>
    <lineage>
        <taxon>Bacteria</taxon>
        <taxon>Pseudomonadati</taxon>
        <taxon>Pseudomonadota</taxon>
        <taxon>Alphaproteobacteria</taxon>
        <taxon>Acetobacterales</taxon>
        <taxon>Acetobacteraceae</taxon>
        <taxon>Gluconobacter</taxon>
    </lineage>
</organism>
<accession>A0ABQ0ITW8</accession>